<evidence type="ECO:0000313" key="2">
    <source>
        <dbReference type="Proteomes" id="UP000001982"/>
    </source>
</evidence>
<organism evidence="1 2">
    <name type="scientific">Shewanella denitrificans (strain OS217 / ATCC BAA-1090 / DSM 15013)</name>
    <dbReference type="NCBI Taxonomy" id="318161"/>
    <lineage>
        <taxon>Bacteria</taxon>
        <taxon>Pseudomonadati</taxon>
        <taxon>Pseudomonadota</taxon>
        <taxon>Gammaproteobacteria</taxon>
        <taxon>Alteromonadales</taxon>
        <taxon>Shewanellaceae</taxon>
        <taxon>Shewanella</taxon>
    </lineage>
</organism>
<evidence type="ECO:0000313" key="1">
    <source>
        <dbReference type="EMBL" id="ABE56555.1"/>
    </source>
</evidence>
<dbReference type="Proteomes" id="UP000001982">
    <property type="component" value="Chromosome"/>
</dbReference>
<dbReference type="EMBL" id="CP000302">
    <property type="protein sequence ID" value="ABE56555.1"/>
    <property type="molecule type" value="Genomic_DNA"/>
</dbReference>
<dbReference type="HOGENOM" id="CLU_2071514_0_0_6"/>
<accession>Q12J21</accession>
<dbReference type="AlphaFoldDB" id="Q12J21"/>
<keyword evidence="2" id="KW-1185">Reference proteome</keyword>
<sequence length="111" mass="12577">MPKTWQRKVMMGWANCGEDSNGRPIGYAIEATCDHPGCHNQIDRGLSYACGDMHGNDEIGCAGYFCERHRATHIEHDGKHHQICNRCATELVDSEEWQEDENEGCLKKLVE</sequence>
<proteinExistence type="predicted"/>
<gene>
    <name evidence="1" type="ordered locus">Sden_3279</name>
</gene>
<reference evidence="1 2" key="1">
    <citation type="submission" date="2006-03" db="EMBL/GenBank/DDBJ databases">
        <title>Complete sequence of Shewanella denitrificans OS217.</title>
        <authorList>
            <consortium name="US DOE Joint Genome Institute"/>
            <person name="Copeland A."/>
            <person name="Lucas S."/>
            <person name="Lapidus A."/>
            <person name="Barry K."/>
            <person name="Detter J.C."/>
            <person name="Glavina del Rio T."/>
            <person name="Hammon N."/>
            <person name="Israni S."/>
            <person name="Dalin E."/>
            <person name="Tice H."/>
            <person name="Pitluck S."/>
            <person name="Brettin T."/>
            <person name="Bruce D."/>
            <person name="Han C."/>
            <person name="Tapia R."/>
            <person name="Gilna P."/>
            <person name="Kiss H."/>
            <person name="Schmutz J."/>
            <person name="Larimer F."/>
            <person name="Land M."/>
            <person name="Hauser L."/>
            <person name="Kyrpides N."/>
            <person name="Lykidis A."/>
            <person name="Richardson P."/>
        </authorList>
    </citation>
    <scope>NUCLEOTIDE SEQUENCE [LARGE SCALE GENOMIC DNA]</scope>
    <source>
        <strain evidence="2">OS217 / ATCC BAA-1090 / DSM 15013</strain>
    </source>
</reference>
<protein>
    <submittedName>
        <fullName evidence="1">Uncharacterized protein</fullName>
    </submittedName>
</protein>
<dbReference type="KEGG" id="sdn:Sden_3279"/>
<name>Q12J21_SHEDO</name>
<dbReference type="STRING" id="318161.Sden_3279"/>